<evidence type="ECO:0000256" key="1">
    <source>
        <dbReference type="SAM" id="SignalP"/>
    </source>
</evidence>
<keyword evidence="1" id="KW-0732">Signal</keyword>
<dbReference type="Proteomes" id="UP000199019">
    <property type="component" value="Unassembled WGS sequence"/>
</dbReference>
<sequence>MRLSPVRFASPLAAVLLAAACGSGSDAPAGETFPVTLLRKGGVAGLDQRVVVEESGRASATGRGAGAPCTLDRPALQDLTTLASRVEGSAATTYANPDDLVVVLQTPRGSTRLGDLEAVDGNAVVTHLFQDLFGTTGARTVCR</sequence>
<feature type="chain" id="PRO_5011548764" description="Lipoprotein" evidence="1">
    <location>
        <begin position="30"/>
        <end position="143"/>
    </location>
</feature>
<evidence type="ECO:0000313" key="3">
    <source>
        <dbReference type="Proteomes" id="UP000199019"/>
    </source>
</evidence>
<dbReference type="EMBL" id="FOHB01000009">
    <property type="protein sequence ID" value="SES47175.1"/>
    <property type="molecule type" value="Genomic_DNA"/>
</dbReference>
<dbReference type="OrthoDB" id="4871540at2"/>
<gene>
    <name evidence="2" type="ORF">SAMN05216199_4021</name>
</gene>
<feature type="signal peptide" evidence="1">
    <location>
        <begin position="1"/>
        <end position="29"/>
    </location>
</feature>
<protein>
    <recommendedName>
        <fullName evidence="4">Lipoprotein</fullName>
    </recommendedName>
</protein>
<dbReference type="AlphaFoldDB" id="A0A1H9XLX0"/>
<evidence type="ECO:0008006" key="4">
    <source>
        <dbReference type="Google" id="ProtNLM"/>
    </source>
</evidence>
<name>A0A1H9XLX0_9MICO</name>
<organism evidence="2 3">
    <name type="scientific">Pedococcus cremeus</name>
    <dbReference type="NCBI Taxonomy" id="587636"/>
    <lineage>
        <taxon>Bacteria</taxon>
        <taxon>Bacillati</taxon>
        <taxon>Actinomycetota</taxon>
        <taxon>Actinomycetes</taxon>
        <taxon>Micrococcales</taxon>
        <taxon>Intrasporangiaceae</taxon>
        <taxon>Pedococcus</taxon>
    </lineage>
</organism>
<dbReference type="RefSeq" id="WP_091762103.1">
    <property type="nucleotide sequence ID" value="NZ_FOHB01000009.1"/>
</dbReference>
<proteinExistence type="predicted"/>
<accession>A0A1H9XLX0</accession>
<keyword evidence="3" id="KW-1185">Reference proteome</keyword>
<reference evidence="3" key="1">
    <citation type="submission" date="2016-10" db="EMBL/GenBank/DDBJ databases">
        <authorList>
            <person name="Varghese N."/>
            <person name="Submissions S."/>
        </authorList>
    </citation>
    <scope>NUCLEOTIDE SEQUENCE [LARGE SCALE GENOMIC DNA]</scope>
    <source>
        <strain evidence="3">CGMCC 1.6963</strain>
    </source>
</reference>
<evidence type="ECO:0000313" key="2">
    <source>
        <dbReference type="EMBL" id="SES47175.1"/>
    </source>
</evidence>
<dbReference type="PROSITE" id="PS51257">
    <property type="entry name" value="PROKAR_LIPOPROTEIN"/>
    <property type="match status" value="1"/>
</dbReference>